<sequence length="187" mass="21269">MKALEKSGTWENVNLPNGKMLVGYKWMFTVKFKSNGSSEHYKARLVAKGFTQTYDVKNAFLNGELEEEVFMDAPPGFEDNFGTKSRTKGSYLVHKAFGDGKTAISIIYVDDIILTGSDEDEIARLKRSLVVEFEIKDLGSKKQSVVSRSRAKAKFRAMANGVCEILWLKRILEELKFEFRISYETLL</sequence>
<protein>
    <submittedName>
        <fullName evidence="2">Retrovirus-related Pol polyprotein from transposon TNT 1-94</fullName>
    </submittedName>
</protein>
<evidence type="ECO:0000259" key="1">
    <source>
        <dbReference type="Pfam" id="PF07727"/>
    </source>
</evidence>
<gene>
    <name evidence="2" type="primary">POLX_2145</name>
    <name evidence="2" type="ORF">CK203_045376</name>
</gene>
<proteinExistence type="predicted"/>
<evidence type="ECO:0000313" key="3">
    <source>
        <dbReference type="Proteomes" id="UP000288805"/>
    </source>
</evidence>
<evidence type="ECO:0000313" key="2">
    <source>
        <dbReference type="EMBL" id="RVW81050.1"/>
    </source>
</evidence>
<dbReference type="InterPro" id="IPR043502">
    <property type="entry name" value="DNA/RNA_pol_sf"/>
</dbReference>
<dbReference type="SUPFAM" id="SSF56672">
    <property type="entry name" value="DNA/RNA polymerases"/>
    <property type="match status" value="1"/>
</dbReference>
<accession>A0A438H933</accession>
<dbReference type="AlphaFoldDB" id="A0A438H933"/>
<comment type="caution">
    <text evidence="2">The sequence shown here is derived from an EMBL/GenBank/DDBJ whole genome shotgun (WGS) entry which is preliminary data.</text>
</comment>
<dbReference type="Proteomes" id="UP000288805">
    <property type="component" value="Unassembled WGS sequence"/>
</dbReference>
<dbReference type="Pfam" id="PF07727">
    <property type="entry name" value="RVT_2"/>
    <property type="match status" value="1"/>
</dbReference>
<name>A0A438H933_VITVI</name>
<reference evidence="2 3" key="1">
    <citation type="journal article" date="2018" name="PLoS Genet.">
        <title>Population sequencing reveals clonal diversity and ancestral inbreeding in the grapevine cultivar Chardonnay.</title>
        <authorList>
            <person name="Roach M.J."/>
            <person name="Johnson D.L."/>
            <person name="Bohlmann J."/>
            <person name="van Vuuren H.J."/>
            <person name="Jones S.J."/>
            <person name="Pretorius I.S."/>
            <person name="Schmidt S.A."/>
            <person name="Borneman A.R."/>
        </authorList>
    </citation>
    <scope>NUCLEOTIDE SEQUENCE [LARGE SCALE GENOMIC DNA]</scope>
    <source>
        <strain evidence="3">cv. Chardonnay</strain>
        <tissue evidence="2">Leaf</tissue>
    </source>
</reference>
<feature type="domain" description="Reverse transcriptase Ty1/copia-type" evidence="1">
    <location>
        <begin position="81"/>
        <end position="143"/>
    </location>
</feature>
<dbReference type="EMBL" id="QGNW01000257">
    <property type="protein sequence ID" value="RVW81050.1"/>
    <property type="molecule type" value="Genomic_DNA"/>
</dbReference>
<organism evidence="2 3">
    <name type="scientific">Vitis vinifera</name>
    <name type="common">Grape</name>
    <dbReference type="NCBI Taxonomy" id="29760"/>
    <lineage>
        <taxon>Eukaryota</taxon>
        <taxon>Viridiplantae</taxon>
        <taxon>Streptophyta</taxon>
        <taxon>Embryophyta</taxon>
        <taxon>Tracheophyta</taxon>
        <taxon>Spermatophyta</taxon>
        <taxon>Magnoliopsida</taxon>
        <taxon>eudicotyledons</taxon>
        <taxon>Gunneridae</taxon>
        <taxon>Pentapetalae</taxon>
        <taxon>rosids</taxon>
        <taxon>Vitales</taxon>
        <taxon>Vitaceae</taxon>
        <taxon>Viteae</taxon>
        <taxon>Vitis</taxon>
    </lineage>
</organism>
<dbReference type="InterPro" id="IPR013103">
    <property type="entry name" value="RVT_2"/>
</dbReference>